<comment type="caution">
    <text evidence="1">The sequence shown here is derived from an EMBL/GenBank/DDBJ whole genome shotgun (WGS) entry which is preliminary data.</text>
</comment>
<reference evidence="1" key="1">
    <citation type="journal article" date="2015" name="Proc. Natl. Acad. Sci. U.S.A.">
        <title>Networks of energetic and metabolic interactions define dynamics in microbial communities.</title>
        <authorList>
            <person name="Embree M."/>
            <person name="Liu J.K."/>
            <person name="Al-Bassam M.M."/>
            <person name="Zengler K."/>
        </authorList>
    </citation>
    <scope>NUCLEOTIDE SEQUENCE</scope>
</reference>
<organism evidence="1">
    <name type="scientific">hydrocarbon metagenome</name>
    <dbReference type="NCBI Taxonomy" id="938273"/>
    <lineage>
        <taxon>unclassified sequences</taxon>
        <taxon>metagenomes</taxon>
        <taxon>ecological metagenomes</taxon>
    </lineage>
</organism>
<dbReference type="AlphaFoldDB" id="A0A0W8F8N9"/>
<accession>A0A0W8F8N9</accession>
<dbReference type="EMBL" id="LNQE01001455">
    <property type="protein sequence ID" value="KUG17241.1"/>
    <property type="molecule type" value="Genomic_DNA"/>
</dbReference>
<evidence type="ECO:0000313" key="1">
    <source>
        <dbReference type="EMBL" id="KUG17241.1"/>
    </source>
</evidence>
<protein>
    <submittedName>
        <fullName evidence="1">Uncharacterized protein</fullName>
    </submittedName>
</protein>
<sequence length="40" mass="4600">MTEYLSILFAREANSGYYCSFLPTMTSIVQLITSNNNCRF</sequence>
<gene>
    <name evidence="1" type="ORF">ASZ90_013063</name>
</gene>
<proteinExistence type="predicted"/>
<name>A0A0W8F8N9_9ZZZZ</name>